<protein>
    <recommendedName>
        <fullName evidence="3">Translation initiation factor eIF-2B</fullName>
    </recommendedName>
</protein>
<evidence type="ECO:0000313" key="2">
    <source>
        <dbReference type="EMBL" id="HDI83176.1"/>
    </source>
</evidence>
<sequence length="237" mass="27274">MIEKVLKSIRRDRERGGIELALMLLEGLRHVENPENFVTEIKNLRPDMAVFLNIAHYLSHLDKDNVKNWIDEQIEGIKNLPERLGKRVKENIGKIRAITTISRSRSVLIGIQALKPERVYILRGYPLNDGKRMVEDVEGITEPVLLEDLNMVDGLRMSDCVLIGADCISPDGFVNRKGSLPLCIVANYLRIPVYVVSEELKVVNNFCEVREDIFEYIPSSLVTQFITEEREWKPFIR</sequence>
<organism evidence="2">
    <name type="scientific">candidate division WOR-3 bacterium</name>
    <dbReference type="NCBI Taxonomy" id="2052148"/>
    <lineage>
        <taxon>Bacteria</taxon>
        <taxon>Bacteria division WOR-3</taxon>
    </lineage>
</organism>
<reference evidence="2" key="1">
    <citation type="journal article" date="2020" name="mSystems">
        <title>Genome- and Community-Level Interaction Insights into Carbon Utilization and Element Cycling Functions of Hydrothermarchaeota in Hydrothermal Sediment.</title>
        <authorList>
            <person name="Zhou Z."/>
            <person name="Liu Y."/>
            <person name="Xu W."/>
            <person name="Pan J."/>
            <person name="Luo Z.H."/>
            <person name="Li M."/>
        </authorList>
    </citation>
    <scope>NUCLEOTIDE SEQUENCE [LARGE SCALE GENOMIC DNA]</scope>
    <source>
        <strain evidence="2">HyVt-102</strain>
    </source>
</reference>
<name>A0A7C0VAQ9_UNCW3</name>
<dbReference type="SUPFAM" id="SSF100950">
    <property type="entry name" value="NagB/RpiA/CoA transferase-like"/>
    <property type="match status" value="1"/>
</dbReference>
<dbReference type="Proteomes" id="UP000885847">
    <property type="component" value="Unassembled WGS sequence"/>
</dbReference>
<dbReference type="InterPro" id="IPR037171">
    <property type="entry name" value="NagB/RpiA_transferase-like"/>
</dbReference>
<dbReference type="Pfam" id="PF01008">
    <property type="entry name" value="IF-2B"/>
    <property type="match status" value="1"/>
</dbReference>
<accession>A0A7C0VAQ9</accession>
<evidence type="ECO:0000256" key="1">
    <source>
        <dbReference type="RuleBase" id="RU003814"/>
    </source>
</evidence>
<dbReference type="InterPro" id="IPR042529">
    <property type="entry name" value="IF_2B-like_C"/>
</dbReference>
<evidence type="ECO:0008006" key="3">
    <source>
        <dbReference type="Google" id="ProtNLM"/>
    </source>
</evidence>
<dbReference type="Gene3D" id="3.40.50.10470">
    <property type="entry name" value="Translation initiation factor eif-2b, domain 2"/>
    <property type="match status" value="1"/>
</dbReference>
<gene>
    <name evidence="2" type="ORF">ENF18_05240</name>
</gene>
<dbReference type="AlphaFoldDB" id="A0A7C0VAQ9"/>
<proteinExistence type="inferred from homology"/>
<comment type="caution">
    <text evidence="2">The sequence shown here is derived from an EMBL/GenBank/DDBJ whole genome shotgun (WGS) entry which is preliminary data.</text>
</comment>
<dbReference type="InterPro" id="IPR000649">
    <property type="entry name" value="IF-2B-related"/>
</dbReference>
<dbReference type="EMBL" id="DQWE01000252">
    <property type="protein sequence ID" value="HDI83176.1"/>
    <property type="molecule type" value="Genomic_DNA"/>
</dbReference>
<comment type="similarity">
    <text evidence="1">Belongs to the eIF-2B alpha/beta/delta subunits family.</text>
</comment>